<proteinExistence type="predicted"/>
<protein>
    <submittedName>
        <fullName evidence="1">Uncharacterized protein</fullName>
    </submittedName>
</protein>
<evidence type="ECO:0000313" key="2">
    <source>
        <dbReference type="Proteomes" id="UP001257914"/>
    </source>
</evidence>
<evidence type="ECO:0000313" key="1">
    <source>
        <dbReference type="EMBL" id="MDU0112362.1"/>
    </source>
</evidence>
<sequence>MKMDKGSWIALLDVSCFISGNMNKQSKFYEKVRNFELESCKSGVYDFNFGAKLKPLLNKSGFKVIHCDENVHDVELNFNGCAKEEVVAIWRARLSRLVLLKRLLDSEYCEFEREFLAFINSDSHEQRNSLQFVVAIK</sequence>
<comment type="caution">
    <text evidence="1">The sequence shown here is derived from an EMBL/GenBank/DDBJ whole genome shotgun (WGS) entry which is preliminary data.</text>
</comment>
<accession>A0ABU3QYR9</accession>
<dbReference type="EMBL" id="JAWCUA010000003">
    <property type="protein sequence ID" value="MDU0112362.1"/>
    <property type="molecule type" value="Genomic_DNA"/>
</dbReference>
<name>A0ABU3QYR9_9GAMM</name>
<dbReference type="Proteomes" id="UP001257914">
    <property type="component" value="Unassembled WGS sequence"/>
</dbReference>
<organism evidence="1 2">
    <name type="scientific">Psychrosphaera aquimarina</name>
    <dbReference type="NCBI Taxonomy" id="2044854"/>
    <lineage>
        <taxon>Bacteria</taxon>
        <taxon>Pseudomonadati</taxon>
        <taxon>Pseudomonadota</taxon>
        <taxon>Gammaproteobacteria</taxon>
        <taxon>Alteromonadales</taxon>
        <taxon>Pseudoalteromonadaceae</taxon>
        <taxon>Psychrosphaera</taxon>
    </lineage>
</organism>
<reference evidence="1 2" key="1">
    <citation type="submission" date="2023-10" db="EMBL/GenBank/DDBJ databases">
        <title>Psychrosphaera aquimaarina strain SW33 isolated from seawater.</title>
        <authorList>
            <person name="Bayburt H."/>
            <person name="Kim J.M."/>
            <person name="Choi B.J."/>
            <person name="Jeon C.O."/>
        </authorList>
    </citation>
    <scope>NUCLEOTIDE SEQUENCE [LARGE SCALE GENOMIC DNA]</scope>
    <source>
        <strain evidence="1 2">KCTC 52743</strain>
    </source>
</reference>
<keyword evidence="2" id="KW-1185">Reference proteome</keyword>
<gene>
    <name evidence="1" type="ORF">RT723_04975</name>
</gene>